<proteinExistence type="inferred from homology"/>
<evidence type="ECO:0000256" key="9">
    <source>
        <dbReference type="ARBA" id="ARBA00022958"/>
    </source>
</evidence>
<dbReference type="PROSITE" id="PS51385">
    <property type="entry name" value="YJEF_N"/>
    <property type="match status" value="1"/>
</dbReference>
<evidence type="ECO:0000256" key="11">
    <source>
        <dbReference type="ARBA" id="ARBA00023235"/>
    </source>
</evidence>
<keyword evidence="6 17" id="KW-0547">Nucleotide-binding</keyword>
<evidence type="ECO:0000256" key="10">
    <source>
        <dbReference type="ARBA" id="ARBA00023027"/>
    </source>
</evidence>
<reference evidence="21 22" key="1">
    <citation type="submission" date="2020-03" db="EMBL/GenBank/DDBJ databases">
        <authorList>
            <person name="Zhu W."/>
        </authorList>
    </citation>
    <scope>NUCLEOTIDE SEQUENCE [LARGE SCALE GENOMIC DNA]</scope>
    <source>
        <strain evidence="21 22">185</strain>
    </source>
</reference>
<dbReference type="CDD" id="cd01171">
    <property type="entry name" value="YXKO-related"/>
    <property type="match status" value="1"/>
</dbReference>
<dbReference type="HAMAP" id="MF_01965">
    <property type="entry name" value="NADHX_dehydratase"/>
    <property type="match status" value="1"/>
</dbReference>
<evidence type="ECO:0000256" key="15">
    <source>
        <dbReference type="ARBA" id="ARBA00048238"/>
    </source>
</evidence>
<dbReference type="EC" id="4.2.1.136" evidence="17"/>
<keyword evidence="10 17" id="KW-0520">NAD</keyword>
<feature type="domain" description="YjeF N-terminal" evidence="20">
    <location>
        <begin position="11"/>
        <end position="213"/>
    </location>
</feature>
<feature type="domain" description="YjeF C-terminal" evidence="19">
    <location>
        <begin position="217"/>
        <end position="488"/>
    </location>
</feature>
<dbReference type="EMBL" id="CP049916">
    <property type="protein sequence ID" value="QIO08719.1"/>
    <property type="molecule type" value="Genomic_DNA"/>
</dbReference>
<feature type="binding site" evidence="17">
    <location>
        <begin position="403"/>
        <end position="407"/>
    </location>
    <ligand>
        <name>AMP</name>
        <dbReference type="ChEBI" id="CHEBI:456215"/>
    </ligand>
</feature>
<dbReference type="PANTHER" id="PTHR12592">
    <property type="entry name" value="ATP-DEPENDENT (S)-NAD(P)H-HYDRATE DEHYDRATASE FAMILY MEMBER"/>
    <property type="match status" value="1"/>
</dbReference>
<keyword evidence="7 17" id="KW-0067">ATP-binding</keyword>
<keyword evidence="8 17" id="KW-0521">NADP</keyword>
<dbReference type="KEGG" id="alj:G8D99_06595"/>
<dbReference type="Pfam" id="PF01256">
    <property type="entry name" value="Carb_kinase"/>
    <property type="match status" value="1"/>
</dbReference>
<comment type="similarity">
    <text evidence="17">Belongs to the NnrD/CARKD family.</text>
</comment>
<keyword evidence="5 18" id="KW-0479">Metal-binding</keyword>
<comment type="subunit">
    <text evidence="17">Homotetramer.</text>
</comment>
<dbReference type="Gene3D" id="3.40.1190.20">
    <property type="match status" value="1"/>
</dbReference>
<comment type="catalytic activity">
    <reaction evidence="16 17 18">
        <text>(6S)-NADPHX + ADP = AMP + phosphate + NADPH + H(+)</text>
        <dbReference type="Rhea" id="RHEA:32235"/>
        <dbReference type="ChEBI" id="CHEBI:15378"/>
        <dbReference type="ChEBI" id="CHEBI:43474"/>
        <dbReference type="ChEBI" id="CHEBI:57783"/>
        <dbReference type="ChEBI" id="CHEBI:64076"/>
        <dbReference type="ChEBI" id="CHEBI:456215"/>
        <dbReference type="ChEBI" id="CHEBI:456216"/>
        <dbReference type="EC" id="4.2.1.136"/>
    </reaction>
</comment>
<evidence type="ECO:0000256" key="18">
    <source>
        <dbReference type="PIRNR" id="PIRNR017184"/>
    </source>
</evidence>
<feature type="binding site" evidence="17">
    <location>
        <position position="366"/>
    </location>
    <ligand>
        <name>(6S)-NADPHX</name>
        <dbReference type="ChEBI" id="CHEBI:64076"/>
    </ligand>
</feature>
<dbReference type="GO" id="GO:0052855">
    <property type="term" value="F:ADP-dependent NAD(P)H-hydrate dehydratase activity"/>
    <property type="evidence" value="ECO:0007669"/>
    <property type="project" value="UniProtKB-UniRule"/>
</dbReference>
<dbReference type="AlphaFoldDB" id="A0A6G8S3D1"/>
<keyword evidence="12 17" id="KW-0456">Lyase</keyword>
<dbReference type="PROSITE" id="PS51383">
    <property type="entry name" value="YJEF_C_3"/>
    <property type="match status" value="1"/>
</dbReference>
<comment type="similarity">
    <text evidence="3 18">In the N-terminal section; belongs to the NnrE/AIBP family.</text>
</comment>
<feature type="binding site" evidence="17">
    <location>
        <position position="315"/>
    </location>
    <ligand>
        <name>(6S)-NADPHX</name>
        <dbReference type="ChEBI" id="CHEBI:64076"/>
    </ligand>
</feature>
<dbReference type="InterPro" id="IPR030677">
    <property type="entry name" value="Nnr"/>
</dbReference>
<comment type="catalytic activity">
    <reaction evidence="2 18">
        <text>(6R)-NADPHX = (6S)-NADPHX</text>
        <dbReference type="Rhea" id="RHEA:32227"/>
        <dbReference type="ChEBI" id="CHEBI:64076"/>
        <dbReference type="ChEBI" id="CHEBI:64077"/>
        <dbReference type="EC" id="5.1.99.6"/>
    </reaction>
</comment>
<evidence type="ECO:0000256" key="1">
    <source>
        <dbReference type="ARBA" id="ARBA00000013"/>
    </source>
</evidence>
<dbReference type="GO" id="GO:0046872">
    <property type="term" value="F:metal ion binding"/>
    <property type="evidence" value="ECO:0007669"/>
    <property type="project" value="UniProtKB-UniRule"/>
</dbReference>
<evidence type="ECO:0000256" key="16">
    <source>
        <dbReference type="ARBA" id="ARBA00049209"/>
    </source>
</evidence>
<evidence type="ECO:0000256" key="17">
    <source>
        <dbReference type="HAMAP-Rule" id="MF_01965"/>
    </source>
</evidence>
<evidence type="ECO:0000256" key="12">
    <source>
        <dbReference type="ARBA" id="ARBA00023239"/>
    </source>
</evidence>
<dbReference type="Proteomes" id="UP000501939">
    <property type="component" value="Chromosome"/>
</dbReference>
<evidence type="ECO:0000256" key="6">
    <source>
        <dbReference type="ARBA" id="ARBA00022741"/>
    </source>
</evidence>
<sequence length="492" mass="53499">MHQAVYHSQAIQAWEQRWFDQQNSAYGLMQQAAWSISQRLIQRFATLKTESISIAVCCGAGNNAGDGYLVAKYLSQAGFEVHLYTAQRGTSPSLQHAYTEALALGIAIYSGFDFQQSYTVYIDALFGIGLNRDLNADWQNVILRINQQVGFKVSIDVPSGLNANTGQPLPCAVHADLTYSILGLKAGLYTGQGKEYTGEIELISLIPLDHALTPLAYLSQHQIQLPQRQAHGHKGSYGHVLIVGGHADMGGAVIMAAEAAFSSGAGKVSIVCDAKHHGAILSRSPNIMVRDINAFSESDIQDMVQHVDAVSFGMGLGRDPWAASIFQTWFRVLNESPIELVLDADALWFLALHPAQLKTRCYATPHPGEAAKLLALNTKDIEADRIEAIYRLQTQYGGEWVLKGSGSLILEKELWICTAGNPGMGTGGMGDVLAGMIASLKAQMHEDIRLNEIVTLHALAGDELAKHGMRGVQAHQMGAAIQKMVNQNYFKQ</sequence>
<evidence type="ECO:0000256" key="2">
    <source>
        <dbReference type="ARBA" id="ARBA00000909"/>
    </source>
</evidence>
<keyword evidence="13" id="KW-0511">Multifunctional enzyme</keyword>
<dbReference type="InterPro" id="IPR004443">
    <property type="entry name" value="YjeF_N_dom"/>
</dbReference>
<dbReference type="Pfam" id="PF03853">
    <property type="entry name" value="YjeF_N"/>
    <property type="match status" value="1"/>
</dbReference>
<keyword evidence="9 18" id="KW-0630">Potassium</keyword>
<organism evidence="21 22">
    <name type="scientific">Acinetobacter lanii</name>
    <dbReference type="NCBI Taxonomy" id="2715163"/>
    <lineage>
        <taxon>Bacteria</taxon>
        <taxon>Pseudomonadati</taxon>
        <taxon>Pseudomonadota</taxon>
        <taxon>Gammaproteobacteria</taxon>
        <taxon>Moraxellales</taxon>
        <taxon>Moraxellaceae</taxon>
        <taxon>Acinetobacter</taxon>
    </lineage>
</organism>
<comment type="function">
    <text evidence="14 18">Bifunctional enzyme that catalyzes the epimerization of the S- and R-forms of NAD(P)HX and the dehydration of the S-form of NAD(P)HX at the expense of ADP, which is converted to AMP. This allows the repair of both epimers of NAD(P)HX, a damaged form of NAD(P)H that is a result of enzymatic or heat-dependent hydration.</text>
</comment>
<evidence type="ECO:0000256" key="13">
    <source>
        <dbReference type="ARBA" id="ARBA00023268"/>
    </source>
</evidence>
<comment type="cofactor">
    <cofactor evidence="18">
        <name>K(+)</name>
        <dbReference type="ChEBI" id="CHEBI:29103"/>
    </cofactor>
    <text evidence="18">Binds 1 potassium ion per subunit.</text>
</comment>
<protein>
    <recommendedName>
        <fullName evidence="17">ADP-dependent (S)-NAD(P)H-hydrate dehydratase</fullName>
        <ecNumber evidence="17">4.2.1.136</ecNumber>
    </recommendedName>
    <alternativeName>
        <fullName evidence="17">ADP-dependent NAD(P)HX dehydratase</fullName>
    </alternativeName>
</protein>
<evidence type="ECO:0000259" key="19">
    <source>
        <dbReference type="PROSITE" id="PS51383"/>
    </source>
</evidence>
<dbReference type="PIRSF" id="PIRSF017184">
    <property type="entry name" value="Nnr"/>
    <property type="match status" value="1"/>
</dbReference>
<evidence type="ECO:0000256" key="7">
    <source>
        <dbReference type="ARBA" id="ARBA00022840"/>
    </source>
</evidence>
<name>A0A6G8S3D1_9GAMM</name>
<dbReference type="InterPro" id="IPR000631">
    <property type="entry name" value="CARKD"/>
</dbReference>
<comment type="similarity">
    <text evidence="4 18">In the C-terminal section; belongs to the NnrD/CARKD family.</text>
</comment>
<feature type="binding site" evidence="17">
    <location>
        <position position="430"/>
    </location>
    <ligand>
        <name>AMP</name>
        <dbReference type="ChEBI" id="CHEBI:456215"/>
    </ligand>
</feature>
<dbReference type="InterPro" id="IPR036652">
    <property type="entry name" value="YjeF_N_dom_sf"/>
</dbReference>
<evidence type="ECO:0000256" key="8">
    <source>
        <dbReference type="ARBA" id="ARBA00022857"/>
    </source>
</evidence>
<dbReference type="SUPFAM" id="SSF64153">
    <property type="entry name" value="YjeF N-terminal domain-like"/>
    <property type="match status" value="1"/>
</dbReference>
<evidence type="ECO:0000256" key="3">
    <source>
        <dbReference type="ARBA" id="ARBA00006001"/>
    </source>
</evidence>
<evidence type="ECO:0000256" key="5">
    <source>
        <dbReference type="ARBA" id="ARBA00022723"/>
    </source>
</evidence>
<evidence type="ECO:0000256" key="14">
    <source>
        <dbReference type="ARBA" id="ARBA00025153"/>
    </source>
</evidence>
<dbReference type="NCBIfam" id="TIGR00197">
    <property type="entry name" value="yjeF_nterm"/>
    <property type="match status" value="1"/>
</dbReference>
<comment type="cofactor">
    <cofactor evidence="17">
        <name>Mg(2+)</name>
        <dbReference type="ChEBI" id="CHEBI:18420"/>
    </cofactor>
</comment>
<comment type="catalytic activity">
    <reaction evidence="1 18">
        <text>(6R)-NADHX = (6S)-NADHX</text>
        <dbReference type="Rhea" id="RHEA:32215"/>
        <dbReference type="ChEBI" id="CHEBI:64074"/>
        <dbReference type="ChEBI" id="CHEBI:64075"/>
        <dbReference type="EC" id="5.1.99.6"/>
    </reaction>
</comment>
<dbReference type="RefSeq" id="WP_166323745.1">
    <property type="nucleotide sequence ID" value="NZ_CP049916.1"/>
</dbReference>
<dbReference type="PANTHER" id="PTHR12592:SF0">
    <property type="entry name" value="ATP-DEPENDENT (S)-NAD(P)H-HYDRATE DEHYDRATASE"/>
    <property type="match status" value="1"/>
</dbReference>
<dbReference type="GO" id="GO:0052856">
    <property type="term" value="F:NAD(P)HX epimerase activity"/>
    <property type="evidence" value="ECO:0007669"/>
    <property type="project" value="UniProtKB-EC"/>
</dbReference>
<dbReference type="Gene3D" id="3.40.50.10260">
    <property type="entry name" value="YjeF N-terminal domain"/>
    <property type="match status" value="1"/>
</dbReference>
<gene>
    <name evidence="17" type="primary">nnrD</name>
    <name evidence="21" type="ORF">G8D99_06595</name>
</gene>
<dbReference type="PROSITE" id="PS01050">
    <property type="entry name" value="YJEF_C_2"/>
    <property type="match status" value="1"/>
</dbReference>
<keyword evidence="22" id="KW-1185">Reference proteome</keyword>
<dbReference type="GO" id="GO:0046496">
    <property type="term" value="P:nicotinamide nucleotide metabolic process"/>
    <property type="evidence" value="ECO:0007669"/>
    <property type="project" value="UniProtKB-UniRule"/>
</dbReference>
<feature type="binding site" evidence="17">
    <location>
        <position position="431"/>
    </location>
    <ligand>
        <name>(6S)-NADPHX</name>
        <dbReference type="ChEBI" id="CHEBI:64076"/>
    </ligand>
</feature>
<dbReference type="GO" id="GO:0005524">
    <property type="term" value="F:ATP binding"/>
    <property type="evidence" value="ECO:0007669"/>
    <property type="project" value="UniProtKB-UniRule"/>
</dbReference>
<feature type="binding site" evidence="17">
    <location>
        <position position="252"/>
    </location>
    <ligand>
        <name>(6S)-NADPHX</name>
        <dbReference type="ChEBI" id="CHEBI:64076"/>
    </ligand>
</feature>
<comment type="catalytic activity">
    <reaction evidence="15 17 18">
        <text>(6S)-NADHX + ADP = AMP + phosphate + NADH + H(+)</text>
        <dbReference type="Rhea" id="RHEA:32223"/>
        <dbReference type="ChEBI" id="CHEBI:15378"/>
        <dbReference type="ChEBI" id="CHEBI:43474"/>
        <dbReference type="ChEBI" id="CHEBI:57945"/>
        <dbReference type="ChEBI" id="CHEBI:64074"/>
        <dbReference type="ChEBI" id="CHEBI:456215"/>
        <dbReference type="ChEBI" id="CHEBI:456216"/>
        <dbReference type="EC" id="4.2.1.136"/>
    </reaction>
</comment>
<accession>A0A6G8S3D1</accession>
<dbReference type="SUPFAM" id="SSF53613">
    <property type="entry name" value="Ribokinase-like"/>
    <property type="match status" value="1"/>
</dbReference>
<evidence type="ECO:0000256" key="4">
    <source>
        <dbReference type="ARBA" id="ARBA00009524"/>
    </source>
</evidence>
<dbReference type="InterPro" id="IPR029056">
    <property type="entry name" value="Ribokinase-like"/>
</dbReference>
<evidence type="ECO:0000259" key="20">
    <source>
        <dbReference type="PROSITE" id="PS51385"/>
    </source>
</evidence>
<dbReference type="InterPro" id="IPR017953">
    <property type="entry name" value="Carbohydrate_kinase_pred_CS"/>
</dbReference>
<evidence type="ECO:0000313" key="22">
    <source>
        <dbReference type="Proteomes" id="UP000501939"/>
    </source>
</evidence>
<dbReference type="NCBIfam" id="TIGR00196">
    <property type="entry name" value="yjeF_cterm"/>
    <property type="match status" value="1"/>
</dbReference>
<evidence type="ECO:0000313" key="21">
    <source>
        <dbReference type="EMBL" id="QIO08719.1"/>
    </source>
</evidence>
<comment type="function">
    <text evidence="17">Catalyzes the dehydration of the S-form of NAD(P)HX at the expense of ADP, which is converted to AMP. Together with NAD(P)HX epimerase, which catalyzes the epimerization of the S- and R-forms, the enzyme allows the repair of both epimers of NAD(P)HX, a damaged form of NAD(P)H that is a result of enzymatic or heat-dependent hydration.</text>
</comment>
<keyword evidence="11 18" id="KW-0413">Isomerase</keyword>
<dbReference type="GO" id="GO:0110051">
    <property type="term" value="P:metabolite repair"/>
    <property type="evidence" value="ECO:0007669"/>
    <property type="project" value="TreeGrafter"/>
</dbReference>